<dbReference type="AlphaFoldDB" id="A0ABD0LS99"/>
<dbReference type="EMBL" id="JACVVK020000028">
    <property type="protein sequence ID" value="KAK7501912.1"/>
    <property type="molecule type" value="Genomic_DNA"/>
</dbReference>
<evidence type="ECO:0000313" key="2">
    <source>
        <dbReference type="EMBL" id="KAK7501912.1"/>
    </source>
</evidence>
<feature type="non-terminal residue" evidence="2">
    <location>
        <position position="1"/>
    </location>
</feature>
<keyword evidence="1" id="KW-1133">Transmembrane helix</keyword>
<keyword evidence="3" id="KW-1185">Reference proteome</keyword>
<gene>
    <name evidence="2" type="ORF">BaRGS_00006664</name>
</gene>
<dbReference type="Proteomes" id="UP001519460">
    <property type="component" value="Unassembled WGS sequence"/>
</dbReference>
<feature type="transmembrane region" description="Helical" evidence="1">
    <location>
        <begin position="93"/>
        <end position="122"/>
    </location>
</feature>
<name>A0ABD0LS99_9CAEN</name>
<sequence length="186" mass="20339">VIWEPEFLVEDRFPGANRVASSLVSRRVDVNDNKDAGAKGHTYTTTASLGEPEKSVGVKAASGGRGGASVSRRPLQDAVDLGSQLVMRTRCSVFMLTGAAMACGAVTLVTLALAVGTDYWLFMSEPYRMTAKELAFWNLTEPLDTDVVIYLRSGLWRVCTTNHNDWLMSPNADGMQDKTTCRICKR</sequence>
<evidence type="ECO:0000256" key="1">
    <source>
        <dbReference type="SAM" id="Phobius"/>
    </source>
</evidence>
<keyword evidence="1" id="KW-0472">Membrane</keyword>
<protein>
    <submittedName>
        <fullName evidence="2">Uncharacterized protein</fullName>
    </submittedName>
</protein>
<keyword evidence="1" id="KW-0812">Transmembrane</keyword>
<organism evidence="2 3">
    <name type="scientific">Batillaria attramentaria</name>
    <dbReference type="NCBI Taxonomy" id="370345"/>
    <lineage>
        <taxon>Eukaryota</taxon>
        <taxon>Metazoa</taxon>
        <taxon>Spiralia</taxon>
        <taxon>Lophotrochozoa</taxon>
        <taxon>Mollusca</taxon>
        <taxon>Gastropoda</taxon>
        <taxon>Caenogastropoda</taxon>
        <taxon>Sorbeoconcha</taxon>
        <taxon>Cerithioidea</taxon>
        <taxon>Batillariidae</taxon>
        <taxon>Batillaria</taxon>
    </lineage>
</organism>
<reference evidence="2 3" key="1">
    <citation type="journal article" date="2023" name="Sci. Data">
        <title>Genome assembly of the Korean intertidal mud-creeper Batillaria attramentaria.</title>
        <authorList>
            <person name="Patra A.K."/>
            <person name="Ho P.T."/>
            <person name="Jun S."/>
            <person name="Lee S.J."/>
            <person name="Kim Y."/>
            <person name="Won Y.J."/>
        </authorList>
    </citation>
    <scope>NUCLEOTIDE SEQUENCE [LARGE SCALE GENOMIC DNA]</scope>
    <source>
        <strain evidence="2">Wonlab-2016</strain>
    </source>
</reference>
<dbReference type="Gene3D" id="1.20.140.150">
    <property type="match status" value="1"/>
</dbReference>
<feature type="non-terminal residue" evidence="2">
    <location>
        <position position="186"/>
    </location>
</feature>
<accession>A0ABD0LS99</accession>
<comment type="caution">
    <text evidence="2">The sequence shown here is derived from an EMBL/GenBank/DDBJ whole genome shotgun (WGS) entry which is preliminary data.</text>
</comment>
<evidence type="ECO:0000313" key="3">
    <source>
        <dbReference type="Proteomes" id="UP001519460"/>
    </source>
</evidence>
<proteinExistence type="predicted"/>